<evidence type="ECO:0000313" key="5">
    <source>
        <dbReference type="Proteomes" id="UP000608530"/>
    </source>
</evidence>
<evidence type="ECO:0000256" key="3">
    <source>
        <dbReference type="SAM" id="SignalP"/>
    </source>
</evidence>
<proteinExistence type="predicted"/>
<evidence type="ECO:0000313" key="4">
    <source>
        <dbReference type="EMBL" id="MBK0420356.1"/>
    </source>
</evidence>
<accession>A0A934Q9G2</accession>
<dbReference type="EMBL" id="JAEHOH010000027">
    <property type="protein sequence ID" value="MBK0420356.1"/>
    <property type="molecule type" value="Genomic_DNA"/>
</dbReference>
<evidence type="ECO:0008006" key="6">
    <source>
        <dbReference type="Google" id="ProtNLM"/>
    </source>
</evidence>
<dbReference type="Proteomes" id="UP000608530">
    <property type="component" value="Unassembled WGS sequence"/>
</dbReference>
<keyword evidence="2" id="KW-0472">Membrane</keyword>
<reference evidence="4" key="1">
    <citation type="submission" date="2020-12" db="EMBL/GenBank/DDBJ databases">
        <title>Leucobacter sp. CAS1, isolated from Chromium sludge.</title>
        <authorList>
            <person name="Xu Z."/>
        </authorList>
    </citation>
    <scope>NUCLEOTIDE SEQUENCE</scope>
    <source>
        <strain evidence="4">CSA1</strain>
    </source>
</reference>
<comment type="caution">
    <text evidence="4">The sequence shown here is derived from an EMBL/GenBank/DDBJ whole genome shotgun (WGS) entry which is preliminary data.</text>
</comment>
<feature type="chain" id="PRO_5039367790" description="LPXTG-motif cell wall-anchored protein" evidence="3">
    <location>
        <begin position="30"/>
        <end position="820"/>
    </location>
</feature>
<sequence>MTAVSNRRRARLHLTGLLLAALFLGSATTALHPAPPSSTAAEHGNFVWFGGWPTGSFRLAGGDFVYCIEPGTSEPSGAQRGPVEVSELPGYTGQQADATGWSAAVTSGPASGEALRHINYVLSTYGNTTDLDTAASVQLAIWMLRGDPGLAAWLDHHLNWVRAHGGELYVVRAAQMTDEARARALPAPDTAPAPLVVTRDAAQSSRGAVSYPAGTTELRISGGVFENGERTLTIGDGRAGTAGWSAELHPDGWKRRHEIEIGGEWSVRVQGWPDRVVMHPAVIPTQQGLASGIGPISETRSGDFDPVRADYDAQFSPVLSTRVDDGFVERDSGRFSDTVTFSVAEGSEPWTSRSAAEGGAEHAPVVAEGVVYGPFTHPPTPAAEPPAGAPVAGRARVVADRGPGEYRVRADARPAESGYYSWVWTIRQQDQSAEIRDADLLPEGYRFSDAFGLGEEGQIVPTALRWSTRLVEDELTPDHLELRDRVTPELRHGAWLRDENGDRIPARLRLTVYQSDAEPERQSAPPESAREVASAFATVAEPGREVDVEPIRLAFETRGWVSVRTCLVEEDQDPAARGRFEEWCDDYGIPEETARIVLPEVRTEAQPTATVGETISDTAIVAGAVPKGATVGFDFYLEAEPGQPKYTEQWRPVRDEDGSVVRWTEEELQALSEEERCLVQPVARTARVDVEGPGRVVSPRIVARSAGTGYWVEDLTMPHPATGEAAELHRGACGLENERTVISEPGSQTPGESGTPGPGKTALAETGDETPVAAWAAASALLLLGAGAVVVGRGRARRRGRRGEEGPDVQSLCSSRKWFS</sequence>
<keyword evidence="2" id="KW-0812">Transmembrane</keyword>
<protein>
    <recommendedName>
        <fullName evidence="6">LPXTG-motif cell wall-anchored protein</fullName>
    </recommendedName>
</protein>
<feature type="transmembrane region" description="Helical" evidence="2">
    <location>
        <begin position="772"/>
        <end position="792"/>
    </location>
</feature>
<feature type="signal peptide" evidence="3">
    <location>
        <begin position="1"/>
        <end position="29"/>
    </location>
</feature>
<feature type="region of interest" description="Disordered" evidence="1">
    <location>
        <begin position="742"/>
        <end position="763"/>
    </location>
</feature>
<evidence type="ECO:0000256" key="1">
    <source>
        <dbReference type="SAM" id="MobiDB-lite"/>
    </source>
</evidence>
<keyword evidence="5" id="KW-1185">Reference proteome</keyword>
<dbReference type="AlphaFoldDB" id="A0A934Q9G2"/>
<feature type="region of interest" description="Disordered" evidence="1">
    <location>
        <begin position="796"/>
        <end position="820"/>
    </location>
</feature>
<keyword evidence="2" id="KW-1133">Transmembrane helix</keyword>
<dbReference type="RefSeq" id="WP_200116495.1">
    <property type="nucleotide sequence ID" value="NZ_JAEHOH010000027.1"/>
</dbReference>
<evidence type="ECO:0000256" key="2">
    <source>
        <dbReference type="SAM" id="Phobius"/>
    </source>
</evidence>
<keyword evidence="3" id="KW-0732">Signal</keyword>
<name>A0A934Q9G2_9MICO</name>
<gene>
    <name evidence="4" type="ORF">JD276_15105</name>
</gene>
<organism evidence="4 5">
    <name type="scientific">Leucobacter chromiisoli</name>
    <dbReference type="NCBI Taxonomy" id="2796471"/>
    <lineage>
        <taxon>Bacteria</taxon>
        <taxon>Bacillati</taxon>
        <taxon>Actinomycetota</taxon>
        <taxon>Actinomycetes</taxon>
        <taxon>Micrococcales</taxon>
        <taxon>Microbacteriaceae</taxon>
        <taxon>Leucobacter</taxon>
    </lineage>
</organism>